<dbReference type="Gene3D" id="3.80.10.10">
    <property type="entry name" value="Ribonuclease Inhibitor"/>
    <property type="match status" value="2"/>
</dbReference>
<dbReference type="InterPro" id="IPR001611">
    <property type="entry name" value="Leu-rich_rpt"/>
</dbReference>
<evidence type="ECO:0000313" key="7">
    <source>
        <dbReference type="EMBL" id="MBW90352.1"/>
    </source>
</evidence>
<dbReference type="SMART" id="SM00369">
    <property type="entry name" value="LRR_TYP"/>
    <property type="match status" value="3"/>
</dbReference>
<dbReference type="Pfam" id="PF23247">
    <property type="entry name" value="LRR_RPS2"/>
    <property type="match status" value="1"/>
</dbReference>
<keyword evidence="3" id="KW-0611">Plant defense</keyword>
<protein>
    <submittedName>
        <fullName evidence="7">Uncharacterized protein</fullName>
    </submittedName>
</protein>
<dbReference type="AlphaFoldDB" id="A0A2P2JA50"/>
<dbReference type="InterPro" id="IPR003591">
    <property type="entry name" value="Leu-rich_rpt_typical-subtyp"/>
</dbReference>
<dbReference type="Pfam" id="PF23598">
    <property type="entry name" value="LRR_14"/>
    <property type="match status" value="1"/>
</dbReference>
<sequence>MQSSTLSFLRQTGGPSAMLPEPPTQNQRKLMQGGMGLTTPPECQEWERSTEIHLMNNEFSELPETLICPVLETLLLNGNSRLRKIPESFFNNMPALQILNLSRTRIKSLPKSLFQLINLKRLFLNHCELFMRLQPEIGKLRNLEILDLEGTWITNLPKEVQHLKTLTCLKLSFDDPVNYRKELLNEVIPRGVLSALAQLEELHIDVSPDDKRWNACVVDVASEVCGLTTLNTLKFYFPLVELLSGFNWSNPEGESLSLSRFRLTVGHHFKRIMSRTPHDIELEMEQYHRCLKYVNGAGVPEEIKVVLRYATAFFLDRHTDIKTLSELGCENMMQLNWCVVGECNEIRAIINGDQMGSWSSSEKNIGLTALVYLHIYRMKNLRSIWEGRVLDNGFTSLKALTLRTCPQLTTIFTPELLASFGNLEELLVDDCPVITALVCCDNSEHEATHFLPKLKKVSLHYLPELASISNAKGISMLPTVEWMSVYCCPKLLCLPIDKGYHTSLKKIKGERNWWEALEWTSTQQHSWDDIFVPINACD</sequence>
<reference evidence="7" key="1">
    <citation type="submission" date="2018-02" db="EMBL/GenBank/DDBJ databases">
        <title>Rhizophora mucronata_Transcriptome.</title>
        <authorList>
            <person name="Meera S.P."/>
            <person name="Sreeshan A."/>
            <person name="Augustine A."/>
        </authorList>
    </citation>
    <scope>NUCLEOTIDE SEQUENCE</scope>
    <source>
        <tissue evidence="7">Leaf</tissue>
    </source>
</reference>
<dbReference type="InterPro" id="IPR055414">
    <property type="entry name" value="LRR_R13L4/SHOC2-like"/>
</dbReference>
<organism evidence="7">
    <name type="scientific">Rhizophora mucronata</name>
    <name type="common">Asiatic mangrove</name>
    <dbReference type="NCBI Taxonomy" id="61149"/>
    <lineage>
        <taxon>Eukaryota</taxon>
        <taxon>Viridiplantae</taxon>
        <taxon>Streptophyta</taxon>
        <taxon>Embryophyta</taxon>
        <taxon>Tracheophyta</taxon>
        <taxon>Spermatophyta</taxon>
        <taxon>Magnoliopsida</taxon>
        <taxon>eudicotyledons</taxon>
        <taxon>Gunneridae</taxon>
        <taxon>Pentapetalae</taxon>
        <taxon>rosids</taxon>
        <taxon>fabids</taxon>
        <taxon>Malpighiales</taxon>
        <taxon>Rhizophoraceae</taxon>
        <taxon>Rhizophora</taxon>
    </lineage>
</organism>
<dbReference type="SUPFAM" id="SSF52058">
    <property type="entry name" value="L domain-like"/>
    <property type="match status" value="1"/>
</dbReference>
<feature type="compositionally biased region" description="Polar residues" evidence="4">
    <location>
        <begin position="1"/>
        <end position="14"/>
    </location>
</feature>
<dbReference type="Pfam" id="PF13855">
    <property type="entry name" value="LRR_8"/>
    <property type="match status" value="1"/>
</dbReference>
<feature type="domain" description="Disease resistance R13L4/SHOC-2-like LRR" evidence="6">
    <location>
        <begin position="132"/>
        <end position="237"/>
    </location>
</feature>
<keyword evidence="1" id="KW-0433">Leucine-rich repeat</keyword>
<evidence type="ECO:0000259" key="6">
    <source>
        <dbReference type="Pfam" id="PF23598"/>
    </source>
</evidence>
<evidence type="ECO:0000256" key="2">
    <source>
        <dbReference type="ARBA" id="ARBA00022737"/>
    </source>
</evidence>
<dbReference type="PANTHER" id="PTHR33463">
    <property type="entry name" value="NB-ARC DOMAIN-CONTAINING PROTEIN-RELATED"/>
    <property type="match status" value="1"/>
</dbReference>
<feature type="domain" description="Disease resistance protein At4g27190-like leucine-rich repeats" evidence="5">
    <location>
        <begin position="391"/>
        <end position="493"/>
    </location>
</feature>
<evidence type="ECO:0000256" key="1">
    <source>
        <dbReference type="ARBA" id="ARBA00022614"/>
    </source>
</evidence>
<keyword evidence="2" id="KW-0677">Repeat</keyword>
<dbReference type="InterPro" id="IPR057135">
    <property type="entry name" value="At4g27190-like_LRR"/>
</dbReference>
<dbReference type="PANTHER" id="PTHR33463:SF179">
    <property type="entry name" value="NB-ARC DOMAIN-CONTAINING PROTEIN"/>
    <property type="match status" value="1"/>
</dbReference>
<accession>A0A2P2JA50</accession>
<evidence type="ECO:0000256" key="3">
    <source>
        <dbReference type="ARBA" id="ARBA00022821"/>
    </source>
</evidence>
<name>A0A2P2JA50_RHIMU</name>
<proteinExistence type="predicted"/>
<evidence type="ECO:0000256" key="4">
    <source>
        <dbReference type="SAM" id="MobiDB-lite"/>
    </source>
</evidence>
<dbReference type="InterPro" id="IPR050905">
    <property type="entry name" value="Plant_NBS-LRR"/>
</dbReference>
<feature type="region of interest" description="Disordered" evidence="4">
    <location>
        <begin position="1"/>
        <end position="30"/>
    </location>
</feature>
<dbReference type="EMBL" id="GGEC01009869">
    <property type="protein sequence ID" value="MBW90352.1"/>
    <property type="molecule type" value="Transcribed_RNA"/>
</dbReference>
<dbReference type="InterPro" id="IPR032675">
    <property type="entry name" value="LRR_dom_sf"/>
</dbReference>
<evidence type="ECO:0000259" key="5">
    <source>
        <dbReference type="Pfam" id="PF23247"/>
    </source>
</evidence>